<organism evidence="2 3">
    <name type="scientific">Candidatus Cryptobacteroides excrementavium</name>
    <dbReference type="NCBI Taxonomy" id="2840759"/>
    <lineage>
        <taxon>Bacteria</taxon>
        <taxon>Pseudomonadati</taxon>
        <taxon>Bacteroidota</taxon>
        <taxon>Bacteroidia</taxon>
        <taxon>Bacteroidales</taxon>
        <taxon>Candidatus Cryptobacteroides</taxon>
    </lineage>
</organism>
<dbReference type="Proteomes" id="UP000823750">
    <property type="component" value="Unassembled WGS sequence"/>
</dbReference>
<feature type="chain" id="PRO_5038564426" description="Lipoprotein" evidence="1">
    <location>
        <begin position="19"/>
        <end position="305"/>
    </location>
</feature>
<sequence length="305" mass="33715">MEKFAKIFFLALCMVAMAGCIRDKIEPCPPLTVTLEVTDKNWFNIDEVAAEGLAEPMDENLPFREFVQSLSYELIDVETGDPVASGVYDVTHDGQTETLSFDGALPFGQYELVVWGNVSSIPGKSSLSTDGVMLHEDGKWGADNVYHYAGILDYNYDSAFYSAGLERTVGCLLVEATELPSGMDFSIKDVDGVHGTVGKGFVYDVPESVHTELDWGADATSVKTETCLGPTPDGDDASLTIKFRDMDLYVEGETGWPYEIASDPVDITMERNRMTVIKYNYEADGFHIMILVNGQWEQMHQMGID</sequence>
<reference evidence="2" key="1">
    <citation type="submission" date="2020-10" db="EMBL/GenBank/DDBJ databases">
        <authorList>
            <person name="Gilroy R."/>
        </authorList>
    </citation>
    <scope>NUCLEOTIDE SEQUENCE</scope>
    <source>
        <strain evidence="2">B2-16538</strain>
    </source>
</reference>
<dbReference type="AlphaFoldDB" id="A0A9D9J756"/>
<evidence type="ECO:0008006" key="4">
    <source>
        <dbReference type="Google" id="ProtNLM"/>
    </source>
</evidence>
<comment type="caution">
    <text evidence="2">The sequence shown here is derived from an EMBL/GenBank/DDBJ whole genome shotgun (WGS) entry which is preliminary data.</text>
</comment>
<evidence type="ECO:0000256" key="1">
    <source>
        <dbReference type="SAM" id="SignalP"/>
    </source>
</evidence>
<gene>
    <name evidence="2" type="ORF">IAB78_06740</name>
</gene>
<accession>A0A9D9J756</accession>
<reference evidence="2" key="2">
    <citation type="journal article" date="2021" name="PeerJ">
        <title>Extensive microbial diversity within the chicken gut microbiome revealed by metagenomics and culture.</title>
        <authorList>
            <person name="Gilroy R."/>
            <person name="Ravi A."/>
            <person name="Getino M."/>
            <person name="Pursley I."/>
            <person name="Horton D.L."/>
            <person name="Alikhan N.F."/>
            <person name="Baker D."/>
            <person name="Gharbi K."/>
            <person name="Hall N."/>
            <person name="Watson M."/>
            <person name="Adriaenssens E.M."/>
            <person name="Foster-Nyarko E."/>
            <person name="Jarju S."/>
            <person name="Secka A."/>
            <person name="Antonio M."/>
            <person name="Oren A."/>
            <person name="Chaudhuri R.R."/>
            <person name="La Ragione R."/>
            <person name="Hildebrand F."/>
            <person name="Pallen M.J."/>
        </authorList>
    </citation>
    <scope>NUCLEOTIDE SEQUENCE</scope>
    <source>
        <strain evidence="2">B2-16538</strain>
    </source>
</reference>
<keyword evidence="1" id="KW-0732">Signal</keyword>
<name>A0A9D9J756_9BACT</name>
<evidence type="ECO:0000313" key="3">
    <source>
        <dbReference type="Proteomes" id="UP000823750"/>
    </source>
</evidence>
<evidence type="ECO:0000313" key="2">
    <source>
        <dbReference type="EMBL" id="MBO8486104.1"/>
    </source>
</evidence>
<proteinExistence type="predicted"/>
<protein>
    <recommendedName>
        <fullName evidence="4">Lipoprotein</fullName>
    </recommendedName>
</protein>
<feature type="signal peptide" evidence="1">
    <location>
        <begin position="1"/>
        <end position="18"/>
    </location>
</feature>
<dbReference type="EMBL" id="JADILX010000097">
    <property type="protein sequence ID" value="MBO8486104.1"/>
    <property type="molecule type" value="Genomic_DNA"/>
</dbReference>
<dbReference type="PROSITE" id="PS51257">
    <property type="entry name" value="PROKAR_LIPOPROTEIN"/>
    <property type="match status" value="1"/>
</dbReference>